<dbReference type="Gene3D" id="3.30.2290.10">
    <property type="entry name" value="PmbA/TldD superfamily"/>
    <property type="match status" value="1"/>
</dbReference>
<feature type="domain" description="Metalloprotease TldD/E C-terminal" evidence="3">
    <location>
        <begin position="222"/>
        <end position="440"/>
    </location>
</feature>
<dbReference type="Pfam" id="PF01523">
    <property type="entry name" value="PmbA_TldD_1st"/>
    <property type="match status" value="1"/>
</dbReference>
<sequence length="446" mass="48406">MDVISESQAKAILDKAIGHSRADQCVARLSGSRTGNIRYAANAVSTSGSVFDAELAVEVAFGKRVGTSTVNQFDDASLAAAVRRAEELARLAPENPEFVPAIERQTYEPSRTLIAASATVTPEYRSRVAADCIGHCRKQGLVAAGFFTDVHAFAGVANSQGNFGYQQRSTIDFTCTVRTADGRGSGYVARNTADVSTFDANEAVAIAARKAKESVQARALEPGKYTVILEPQAMMPIMYFLLNGGFDAREADEGRSFLSRKGGGNRLGDKLFDERVTIHSDPRDALAPVLPWDEEDVPRRRVPVVTGGRVDSLRYSRYWAGVKGKPPGGGVGNVIMAGGGKSTAELVKSTRKGLLVTRTHYVNMVDPQTMQLTGLTRDGTFYVENGEIKYPVKNFRFNESVVVMLNNIEDIGTPERTVFFFDLAFPMMLPAVKVRDFTFTSLSDAV</sequence>
<dbReference type="InterPro" id="IPR045569">
    <property type="entry name" value="Metalloprtase-TldD/E_C"/>
</dbReference>
<evidence type="ECO:0000259" key="4">
    <source>
        <dbReference type="Pfam" id="PF19290"/>
    </source>
</evidence>
<organism evidence="5 6">
    <name type="scientific">Dokdonella ginsengisoli</name>
    <dbReference type="NCBI Taxonomy" id="363846"/>
    <lineage>
        <taxon>Bacteria</taxon>
        <taxon>Pseudomonadati</taxon>
        <taxon>Pseudomonadota</taxon>
        <taxon>Gammaproteobacteria</taxon>
        <taxon>Lysobacterales</taxon>
        <taxon>Rhodanobacteraceae</taxon>
        <taxon>Dokdonella</taxon>
    </lineage>
</organism>
<evidence type="ECO:0000313" key="6">
    <source>
        <dbReference type="Proteomes" id="UP001595886"/>
    </source>
</evidence>
<dbReference type="InterPro" id="IPR045570">
    <property type="entry name" value="Metalloprtase-TldD/E_cen_dom"/>
</dbReference>
<protein>
    <submittedName>
        <fullName evidence="5">TldD/PmbA family protein</fullName>
    </submittedName>
</protein>
<name>A0ABV9QSE5_9GAMM</name>
<dbReference type="RefSeq" id="WP_380019551.1">
    <property type="nucleotide sequence ID" value="NZ_JBHSHD010000005.1"/>
</dbReference>
<comment type="caution">
    <text evidence="5">The sequence shown here is derived from an EMBL/GenBank/DDBJ whole genome shotgun (WGS) entry which is preliminary data.</text>
</comment>
<dbReference type="EMBL" id="JBHSHD010000005">
    <property type="protein sequence ID" value="MFC4819756.1"/>
    <property type="molecule type" value="Genomic_DNA"/>
</dbReference>
<reference evidence="6" key="1">
    <citation type="journal article" date="2019" name="Int. J. Syst. Evol. Microbiol.">
        <title>The Global Catalogue of Microorganisms (GCM) 10K type strain sequencing project: providing services to taxonomists for standard genome sequencing and annotation.</title>
        <authorList>
            <consortium name="The Broad Institute Genomics Platform"/>
            <consortium name="The Broad Institute Genome Sequencing Center for Infectious Disease"/>
            <person name="Wu L."/>
            <person name="Ma J."/>
        </authorList>
    </citation>
    <scope>NUCLEOTIDE SEQUENCE [LARGE SCALE GENOMIC DNA]</scope>
    <source>
        <strain evidence="6">CCUG 30340</strain>
    </source>
</reference>
<dbReference type="InterPro" id="IPR035068">
    <property type="entry name" value="TldD/PmbA_N"/>
</dbReference>
<dbReference type="PANTHER" id="PTHR43666:SF1">
    <property type="entry name" value="CONSERVED PROTEIN"/>
    <property type="match status" value="1"/>
</dbReference>
<keyword evidence="6" id="KW-1185">Reference proteome</keyword>
<dbReference type="Proteomes" id="UP001595886">
    <property type="component" value="Unassembled WGS sequence"/>
</dbReference>
<dbReference type="PANTHER" id="PTHR43666">
    <property type="entry name" value="TLDD PROTEIN"/>
    <property type="match status" value="1"/>
</dbReference>
<evidence type="ECO:0000313" key="5">
    <source>
        <dbReference type="EMBL" id="MFC4819756.1"/>
    </source>
</evidence>
<dbReference type="Pfam" id="PF19289">
    <property type="entry name" value="PmbA_TldD_3rd"/>
    <property type="match status" value="1"/>
</dbReference>
<dbReference type="SUPFAM" id="SSF111283">
    <property type="entry name" value="Putative modulator of DNA gyrase, PmbA/TldD"/>
    <property type="match status" value="1"/>
</dbReference>
<accession>A0ABV9QSE5</accession>
<dbReference type="InterPro" id="IPR036059">
    <property type="entry name" value="TldD/PmbA_sf"/>
</dbReference>
<gene>
    <name evidence="5" type="ORF">ACFO6Q_05450</name>
</gene>
<evidence type="ECO:0000259" key="2">
    <source>
        <dbReference type="Pfam" id="PF01523"/>
    </source>
</evidence>
<dbReference type="Pfam" id="PF19290">
    <property type="entry name" value="PmbA_TldD_2nd"/>
    <property type="match status" value="1"/>
</dbReference>
<dbReference type="InterPro" id="IPR002510">
    <property type="entry name" value="Metalloprtase-TldD/E_N"/>
</dbReference>
<evidence type="ECO:0000256" key="1">
    <source>
        <dbReference type="ARBA" id="ARBA00005836"/>
    </source>
</evidence>
<feature type="domain" description="Metalloprotease TldD/E N-terminal" evidence="2">
    <location>
        <begin position="26"/>
        <end position="89"/>
    </location>
</feature>
<feature type="domain" description="Metalloprotease TldD/E central" evidence="4">
    <location>
        <begin position="148"/>
        <end position="213"/>
    </location>
</feature>
<comment type="similarity">
    <text evidence="1">Belongs to the peptidase U62 family.</text>
</comment>
<proteinExistence type="inferred from homology"/>
<evidence type="ECO:0000259" key="3">
    <source>
        <dbReference type="Pfam" id="PF19289"/>
    </source>
</evidence>